<accession>A0A6N2KGH3</accession>
<name>A0A6N2KGH3_SALVM</name>
<dbReference type="Pfam" id="PF13499">
    <property type="entry name" value="EF-hand_7"/>
    <property type="match status" value="1"/>
</dbReference>
<dbReference type="EMBL" id="CAADRP010000380">
    <property type="protein sequence ID" value="VFU27570.1"/>
    <property type="molecule type" value="Genomic_DNA"/>
</dbReference>
<evidence type="ECO:0000313" key="3">
    <source>
        <dbReference type="EMBL" id="VFU27570.1"/>
    </source>
</evidence>
<dbReference type="InterPro" id="IPR002048">
    <property type="entry name" value="EF_hand_dom"/>
</dbReference>
<gene>
    <name evidence="3" type="ORF">SVIM_LOCUS83894</name>
</gene>
<evidence type="ECO:0000259" key="2">
    <source>
        <dbReference type="PROSITE" id="PS50222"/>
    </source>
</evidence>
<dbReference type="GO" id="GO:0005509">
    <property type="term" value="F:calcium ion binding"/>
    <property type="evidence" value="ECO:0007669"/>
    <property type="project" value="InterPro"/>
</dbReference>
<keyword evidence="1" id="KW-0106">Calcium</keyword>
<dbReference type="InterPro" id="IPR011992">
    <property type="entry name" value="EF-hand-dom_pair"/>
</dbReference>
<dbReference type="PROSITE" id="PS00018">
    <property type="entry name" value="EF_HAND_1"/>
    <property type="match status" value="2"/>
</dbReference>
<organism evidence="3">
    <name type="scientific">Salix viminalis</name>
    <name type="common">Common osier</name>
    <name type="synonym">Basket willow</name>
    <dbReference type="NCBI Taxonomy" id="40686"/>
    <lineage>
        <taxon>Eukaryota</taxon>
        <taxon>Viridiplantae</taxon>
        <taxon>Streptophyta</taxon>
        <taxon>Embryophyta</taxon>
        <taxon>Tracheophyta</taxon>
        <taxon>Spermatophyta</taxon>
        <taxon>Magnoliopsida</taxon>
        <taxon>eudicotyledons</taxon>
        <taxon>Gunneridae</taxon>
        <taxon>Pentapetalae</taxon>
        <taxon>rosids</taxon>
        <taxon>fabids</taxon>
        <taxon>Malpighiales</taxon>
        <taxon>Salicaceae</taxon>
        <taxon>Saliceae</taxon>
        <taxon>Salix</taxon>
    </lineage>
</organism>
<dbReference type="Gene3D" id="1.10.238.10">
    <property type="entry name" value="EF-hand"/>
    <property type="match status" value="1"/>
</dbReference>
<protein>
    <recommendedName>
        <fullName evidence="2">EF-hand domain-containing protein</fullName>
    </recommendedName>
</protein>
<proteinExistence type="predicted"/>
<feature type="domain" description="EF-hand" evidence="2">
    <location>
        <begin position="1"/>
        <end position="24"/>
    </location>
</feature>
<feature type="domain" description="EF-hand" evidence="2">
    <location>
        <begin position="32"/>
        <end position="60"/>
    </location>
</feature>
<sequence length="60" mass="6909">MDKNGDGEINLNEYMEEIRRAAGAFYEHLPAKAKKLAGKTFKAMDKNRDGQISLREYMKD</sequence>
<dbReference type="SUPFAM" id="SSF47473">
    <property type="entry name" value="EF-hand"/>
    <property type="match status" value="1"/>
</dbReference>
<evidence type="ECO:0000256" key="1">
    <source>
        <dbReference type="ARBA" id="ARBA00022837"/>
    </source>
</evidence>
<dbReference type="InterPro" id="IPR018247">
    <property type="entry name" value="EF_Hand_1_Ca_BS"/>
</dbReference>
<dbReference type="PROSITE" id="PS50222">
    <property type="entry name" value="EF_HAND_2"/>
    <property type="match status" value="2"/>
</dbReference>
<dbReference type="AlphaFoldDB" id="A0A6N2KGH3"/>
<reference evidence="3" key="1">
    <citation type="submission" date="2019-03" db="EMBL/GenBank/DDBJ databases">
        <authorList>
            <person name="Mank J."/>
            <person name="Almeida P."/>
        </authorList>
    </citation>
    <scope>NUCLEOTIDE SEQUENCE</scope>
    <source>
        <strain evidence="3">78183</strain>
    </source>
</reference>